<dbReference type="RefSeq" id="WP_090826650.1">
    <property type="nucleotide sequence ID" value="NZ_FOBH01000001.1"/>
</dbReference>
<feature type="compositionally biased region" description="Basic residues" evidence="1">
    <location>
        <begin position="74"/>
        <end position="88"/>
    </location>
</feature>
<dbReference type="STRING" id="1233.SAMN05216387_101476"/>
<protein>
    <submittedName>
        <fullName evidence="2">Uncharacterized protein</fullName>
    </submittedName>
</protein>
<accession>A0A1H7HBL4</accession>
<dbReference type="AlphaFoldDB" id="A0A1H7HBL4"/>
<dbReference type="Proteomes" id="UP000198620">
    <property type="component" value="Unassembled WGS sequence"/>
</dbReference>
<sequence>MEKSQSASSYQRLQELLAVPERQRTEAQWAEINELEITLTPVNRANAPEQNHRRKPGAPTDQPKPREGAPGKWGLKKLRKRPPRGGTP</sequence>
<feature type="region of interest" description="Disordered" evidence="1">
    <location>
        <begin position="40"/>
        <end position="88"/>
    </location>
</feature>
<evidence type="ECO:0000313" key="2">
    <source>
        <dbReference type="EMBL" id="SEK45535.1"/>
    </source>
</evidence>
<dbReference type="OrthoDB" id="9182776at2"/>
<organism evidence="2 3">
    <name type="scientific">Nitrosovibrio tenuis</name>
    <dbReference type="NCBI Taxonomy" id="1233"/>
    <lineage>
        <taxon>Bacteria</taxon>
        <taxon>Pseudomonadati</taxon>
        <taxon>Pseudomonadota</taxon>
        <taxon>Betaproteobacteria</taxon>
        <taxon>Nitrosomonadales</taxon>
        <taxon>Nitrosomonadaceae</taxon>
        <taxon>Nitrosovibrio</taxon>
    </lineage>
</organism>
<dbReference type="EMBL" id="FOBH01000001">
    <property type="protein sequence ID" value="SEK45535.1"/>
    <property type="molecule type" value="Genomic_DNA"/>
</dbReference>
<proteinExistence type="predicted"/>
<name>A0A1H7HBL4_9PROT</name>
<reference evidence="2 3" key="1">
    <citation type="submission" date="2016-10" db="EMBL/GenBank/DDBJ databases">
        <authorList>
            <person name="de Groot N.N."/>
        </authorList>
    </citation>
    <scope>NUCLEOTIDE SEQUENCE [LARGE SCALE GENOMIC DNA]</scope>
    <source>
        <strain evidence="2 3">Nv1</strain>
    </source>
</reference>
<gene>
    <name evidence="2" type="ORF">SAMN05216387_101476</name>
</gene>
<evidence type="ECO:0000256" key="1">
    <source>
        <dbReference type="SAM" id="MobiDB-lite"/>
    </source>
</evidence>
<evidence type="ECO:0000313" key="3">
    <source>
        <dbReference type="Proteomes" id="UP000198620"/>
    </source>
</evidence>
<keyword evidence="3" id="KW-1185">Reference proteome</keyword>